<dbReference type="EMBL" id="ASPP01009032">
    <property type="protein sequence ID" value="ETO24697.1"/>
    <property type="molecule type" value="Genomic_DNA"/>
</dbReference>
<evidence type="ECO:0000313" key="2">
    <source>
        <dbReference type="EMBL" id="ETO24697.1"/>
    </source>
</evidence>
<organism evidence="2 3">
    <name type="scientific">Reticulomyxa filosa</name>
    <dbReference type="NCBI Taxonomy" id="46433"/>
    <lineage>
        <taxon>Eukaryota</taxon>
        <taxon>Sar</taxon>
        <taxon>Rhizaria</taxon>
        <taxon>Retaria</taxon>
        <taxon>Foraminifera</taxon>
        <taxon>Monothalamids</taxon>
        <taxon>Reticulomyxidae</taxon>
        <taxon>Reticulomyxa</taxon>
    </lineage>
</organism>
<dbReference type="Proteomes" id="UP000023152">
    <property type="component" value="Unassembled WGS sequence"/>
</dbReference>
<keyword evidence="3" id="KW-1185">Reference proteome</keyword>
<reference evidence="2 3" key="1">
    <citation type="journal article" date="2013" name="Curr. Biol.">
        <title>The Genome of the Foraminiferan Reticulomyxa filosa.</title>
        <authorList>
            <person name="Glockner G."/>
            <person name="Hulsmann N."/>
            <person name="Schleicher M."/>
            <person name="Noegel A.A."/>
            <person name="Eichinger L."/>
            <person name="Gallinger C."/>
            <person name="Pawlowski J."/>
            <person name="Sierra R."/>
            <person name="Euteneuer U."/>
            <person name="Pillet L."/>
            <person name="Moustafa A."/>
            <person name="Platzer M."/>
            <person name="Groth M."/>
            <person name="Szafranski K."/>
            <person name="Schliwa M."/>
        </authorList>
    </citation>
    <scope>NUCLEOTIDE SEQUENCE [LARGE SCALE GENOMIC DNA]</scope>
</reference>
<evidence type="ECO:0000256" key="1">
    <source>
        <dbReference type="SAM" id="MobiDB-lite"/>
    </source>
</evidence>
<feature type="region of interest" description="Disordered" evidence="1">
    <location>
        <begin position="1"/>
        <end position="20"/>
    </location>
</feature>
<protein>
    <submittedName>
        <fullName evidence="2">Uncharacterized protein</fullName>
    </submittedName>
</protein>
<dbReference type="AlphaFoldDB" id="X6NH66"/>
<evidence type="ECO:0000313" key="3">
    <source>
        <dbReference type="Proteomes" id="UP000023152"/>
    </source>
</evidence>
<name>X6NH66_RETFI</name>
<sequence length="119" mass="13948">MNERVSKQYPLDESESESNNEKAILRQILKLAPRVSTAEMEEECIQEDLLQFLKIVSYEFTNQILSKEEQTRIHFQEPHLILTSTNSFPNSTAFTVLLHADLPKLIFLFIYFFSFDSNQ</sequence>
<accession>X6NH66</accession>
<comment type="caution">
    <text evidence="2">The sequence shown here is derived from an EMBL/GenBank/DDBJ whole genome shotgun (WGS) entry which is preliminary data.</text>
</comment>
<gene>
    <name evidence="2" type="ORF">RFI_12461</name>
</gene>
<proteinExistence type="predicted"/>